<evidence type="ECO:0000256" key="9">
    <source>
        <dbReference type="ARBA" id="ARBA00048793"/>
    </source>
</evidence>
<dbReference type="SUPFAM" id="SSF48179">
    <property type="entry name" value="6-phosphogluconate dehydrogenase C-terminal domain-like"/>
    <property type="match status" value="1"/>
</dbReference>
<dbReference type="InterPro" id="IPR008927">
    <property type="entry name" value="6-PGluconate_DH-like_C_sf"/>
</dbReference>
<dbReference type="AlphaFoldDB" id="A0A148KNI1"/>
<evidence type="ECO:0000256" key="3">
    <source>
        <dbReference type="ARBA" id="ARBA00013014"/>
    </source>
</evidence>
<dbReference type="OrthoDB" id="6530772at2"/>
<accession>A0A148KNI1</accession>
<evidence type="ECO:0000256" key="4">
    <source>
        <dbReference type="ARBA" id="ARBA00019465"/>
    </source>
</evidence>
<dbReference type="Pfam" id="PF02558">
    <property type="entry name" value="ApbA"/>
    <property type="match status" value="1"/>
</dbReference>
<dbReference type="SUPFAM" id="SSF51735">
    <property type="entry name" value="NAD(P)-binding Rossmann-fold domains"/>
    <property type="match status" value="1"/>
</dbReference>
<comment type="caution">
    <text evidence="13">The sequence shown here is derived from an EMBL/GenBank/DDBJ whole genome shotgun (WGS) entry which is preliminary data.</text>
</comment>
<feature type="domain" description="Ketopantoate reductase C-terminal" evidence="12">
    <location>
        <begin position="171"/>
        <end position="294"/>
    </location>
</feature>
<keyword evidence="14" id="KW-1185">Reference proteome</keyword>
<evidence type="ECO:0000256" key="10">
    <source>
        <dbReference type="RuleBase" id="RU362068"/>
    </source>
</evidence>
<dbReference type="InterPro" id="IPR036291">
    <property type="entry name" value="NAD(P)-bd_dom_sf"/>
</dbReference>
<dbReference type="InterPro" id="IPR013328">
    <property type="entry name" value="6PGD_dom2"/>
</dbReference>
<keyword evidence="6 10" id="KW-0521">NADP</keyword>
<evidence type="ECO:0000256" key="8">
    <source>
        <dbReference type="ARBA" id="ARBA00032024"/>
    </source>
</evidence>
<dbReference type="PANTHER" id="PTHR43765">
    <property type="entry name" value="2-DEHYDROPANTOATE 2-REDUCTASE-RELATED"/>
    <property type="match status" value="1"/>
</dbReference>
<evidence type="ECO:0000256" key="5">
    <source>
        <dbReference type="ARBA" id="ARBA00022655"/>
    </source>
</evidence>
<dbReference type="InterPro" id="IPR013332">
    <property type="entry name" value="KPR_N"/>
</dbReference>
<gene>
    <name evidence="13" type="ORF">AX660_20170</name>
</gene>
<dbReference type="STRING" id="1799789.AX660_20170"/>
<dbReference type="PANTHER" id="PTHR43765:SF2">
    <property type="entry name" value="2-DEHYDROPANTOATE 2-REDUCTASE"/>
    <property type="match status" value="1"/>
</dbReference>
<comment type="catalytic activity">
    <reaction evidence="9 10">
        <text>(R)-pantoate + NADP(+) = 2-dehydropantoate + NADPH + H(+)</text>
        <dbReference type="Rhea" id="RHEA:16233"/>
        <dbReference type="ChEBI" id="CHEBI:11561"/>
        <dbReference type="ChEBI" id="CHEBI:15378"/>
        <dbReference type="ChEBI" id="CHEBI:15980"/>
        <dbReference type="ChEBI" id="CHEBI:57783"/>
        <dbReference type="ChEBI" id="CHEBI:58349"/>
        <dbReference type="EC" id="1.1.1.169"/>
    </reaction>
</comment>
<dbReference type="Pfam" id="PF08546">
    <property type="entry name" value="ApbA_C"/>
    <property type="match status" value="1"/>
</dbReference>
<evidence type="ECO:0000256" key="6">
    <source>
        <dbReference type="ARBA" id="ARBA00022857"/>
    </source>
</evidence>
<evidence type="ECO:0000256" key="7">
    <source>
        <dbReference type="ARBA" id="ARBA00023002"/>
    </source>
</evidence>
<organism evidence="13 14">
    <name type="scientific">Paraglaciecola hydrolytica</name>
    <dbReference type="NCBI Taxonomy" id="1799789"/>
    <lineage>
        <taxon>Bacteria</taxon>
        <taxon>Pseudomonadati</taxon>
        <taxon>Pseudomonadota</taxon>
        <taxon>Gammaproteobacteria</taxon>
        <taxon>Alteromonadales</taxon>
        <taxon>Alteromonadaceae</taxon>
        <taxon>Paraglaciecola</taxon>
    </lineage>
</organism>
<dbReference type="GO" id="GO:0050661">
    <property type="term" value="F:NADP binding"/>
    <property type="evidence" value="ECO:0007669"/>
    <property type="project" value="TreeGrafter"/>
</dbReference>
<evidence type="ECO:0000313" key="14">
    <source>
        <dbReference type="Proteomes" id="UP000070299"/>
    </source>
</evidence>
<name>A0A148KNI1_9ALTE</name>
<dbReference type="RefSeq" id="WP_068379482.1">
    <property type="nucleotide sequence ID" value="NZ_LSNE01000009.1"/>
</dbReference>
<keyword evidence="5 10" id="KW-0566">Pantothenate biosynthesis</keyword>
<feature type="domain" description="Ketopantoate reductase N-terminal" evidence="11">
    <location>
        <begin position="3"/>
        <end position="143"/>
    </location>
</feature>
<dbReference type="GO" id="GO:0005737">
    <property type="term" value="C:cytoplasm"/>
    <property type="evidence" value="ECO:0007669"/>
    <property type="project" value="TreeGrafter"/>
</dbReference>
<evidence type="ECO:0000313" key="13">
    <source>
        <dbReference type="EMBL" id="KXI27841.1"/>
    </source>
</evidence>
<protein>
    <recommendedName>
        <fullName evidence="4 10">2-dehydropantoate 2-reductase</fullName>
        <ecNumber evidence="3 10">1.1.1.169</ecNumber>
    </recommendedName>
    <alternativeName>
        <fullName evidence="8 10">Ketopantoate reductase</fullName>
    </alternativeName>
</protein>
<evidence type="ECO:0000259" key="11">
    <source>
        <dbReference type="Pfam" id="PF02558"/>
    </source>
</evidence>
<reference evidence="14" key="1">
    <citation type="submission" date="2016-02" db="EMBL/GenBank/DDBJ databases">
        <authorList>
            <person name="Schultz-Johansen M."/>
            <person name="Glaring M.A."/>
            <person name="Bech P.K."/>
            <person name="Stougaard P."/>
        </authorList>
    </citation>
    <scope>NUCLEOTIDE SEQUENCE [LARGE SCALE GENOMIC DNA]</scope>
    <source>
        <strain evidence="14">S66</strain>
    </source>
</reference>
<keyword evidence="7 10" id="KW-0560">Oxidoreductase</keyword>
<dbReference type="NCBIfam" id="TIGR00745">
    <property type="entry name" value="apbA_panE"/>
    <property type="match status" value="1"/>
</dbReference>
<comment type="function">
    <text evidence="10">Catalyzes the NADPH-dependent reduction of ketopantoate into pantoic acid.</text>
</comment>
<dbReference type="InterPro" id="IPR050838">
    <property type="entry name" value="Ketopantoate_reductase"/>
</dbReference>
<dbReference type="EC" id="1.1.1.169" evidence="3 10"/>
<evidence type="ECO:0000256" key="1">
    <source>
        <dbReference type="ARBA" id="ARBA00004994"/>
    </source>
</evidence>
<evidence type="ECO:0000259" key="12">
    <source>
        <dbReference type="Pfam" id="PF08546"/>
    </source>
</evidence>
<comment type="pathway">
    <text evidence="1 10">Cofactor biosynthesis; (R)-pantothenate biosynthesis; (R)-pantoate from 3-methyl-2-oxobutanoate: step 2/2.</text>
</comment>
<sequence length="299" mass="33047">MKISIIGNGAIGNLLAFNCQQLKLDYQVITRGGLPIELEVTDNIGHQQRLSLPVSTLKSLSNSDIIILPLKAYQIAGFIEQHQSLIHAQQTLVLLHNGMGTIETVQQLLPHNSLIAATTSYGAFKPNNNTLQIKGIGESHFGWINQTKDCPTQIVETLLSALLPPTSWHQDIRLALWLKLAVNAAINPLTALYNVPNGALSGSEFQTQISNLCEEISRLMSCLGFTLGSVELLHKINKVIKDTADNFSSMNRDVHAKRRTEIDFINGYLVLQAKKCGLECPINLNLFNKIKALETKYLQ</sequence>
<dbReference type="InterPro" id="IPR003710">
    <property type="entry name" value="ApbA"/>
</dbReference>
<dbReference type="GO" id="GO:0015940">
    <property type="term" value="P:pantothenate biosynthetic process"/>
    <property type="evidence" value="ECO:0007669"/>
    <property type="project" value="UniProtKB-UniPathway"/>
</dbReference>
<evidence type="ECO:0000256" key="2">
    <source>
        <dbReference type="ARBA" id="ARBA00007870"/>
    </source>
</evidence>
<dbReference type="UniPathway" id="UPA00028">
    <property type="reaction ID" value="UER00004"/>
</dbReference>
<dbReference type="Gene3D" id="1.10.1040.10">
    <property type="entry name" value="N-(1-d-carboxylethyl)-l-norvaline Dehydrogenase, domain 2"/>
    <property type="match status" value="1"/>
</dbReference>
<proteinExistence type="inferred from homology"/>
<comment type="similarity">
    <text evidence="2 10">Belongs to the ketopantoate reductase family.</text>
</comment>
<dbReference type="Proteomes" id="UP000070299">
    <property type="component" value="Unassembled WGS sequence"/>
</dbReference>
<dbReference type="InterPro" id="IPR013752">
    <property type="entry name" value="KPA_reductase"/>
</dbReference>
<dbReference type="EMBL" id="LSNE01000009">
    <property type="protein sequence ID" value="KXI27841.1"/>
    <property type="molecule type" value="Genomic_DNA"/>
</dbReference>
<dbReference type="GO" id="GO:0008677">
    <property type="term" value="F:2-dehydropantoate 2-reductase activity"/>
    <property type="evidence" value="ECO:0007669"/>
    <property type="project" value="UniProtKB-EC"/>
</dbReference>
<dbReference type="Gene3D" id="3.40.50.720">
    <property type="entry name" value="NAD(P)-binding Rossmann-like Domain"/>
    <property type="match status" value="1"/>
</dbReference>